<keyword evidence="2" id="KW-0238">DNA-binding</keyword>
<dbReference type="GO" id="GO:0003700">
    <property type="term" value="F:DNA-binding transcription factor activity"/>
    <property type="evidence" value="ECO:0007669"/>
    <property type="project" value="InterPro"/>
</dbReference>
<dbReference type="PANTHER" id="PTHR43280:SF32">
    <property type="entry name" value="TRANSCRIPTIONAL REGULATORY PROTEIN"/>
    <property type="match status" value="1"/>
</dbReference>
<keyword evidence="6" id="KW-1185">Reference proteome</keyword>
<dbReference type="InterPro" id="IPR018060">
    <property type="entry name" value="HTH_AraC"/>
</dbReference>
<keyword evidence="1" id="KW-0805">Transcription regulation</keyword>
<reference evidence="5" key="1">
    <citation type="submission" date="2019-11" db="EMBL/GenBank/DDBJ databases">
        <title>Description of Pedobacter sp. LMG 31464T.</title>
        <authorList>
            <person name="Carlier A."/>
            <person name="Qi S."/>
            <person name="Vandamme P."/>
        </authorList>
    </citation>
    <scope>NUCLEOTIDE SEQUENCE</scope>
    <source>
        <strain evidence="5">LMG 31464</strain>
    </source>
</reference>
<protein>
    <submittedName>
        <fullName evidence="5">Helix-turn-helix domain-containing protein</fullName>
    </submittedName>
</protein>
<dbReference type="Proteomes" id="UP000601055">
    <property type="component" value="Unassembled WGS sequence"/>
</dbReference>
<dbReference type="Pfam" id="PF12833">
    <property type="entry name" value="HTH_18"/>
    <property type="match status" value="1"/>
</dbReference>
<feature type="domain" description="HTH araC/xylS-type" evidence="4">
    <location>
        <begin position="153"/>
        <end position="256"/>
    </location>
</feature>
<dbReference type="EMBL" id="WNXD01000001">
    <property type="protein sequence ID" value="MBB2143946.1"/>
    <property type="molecule type" value="Genomic_DNA"/>
</dbReference>
<evidence type="ECO:0000313" key="5">
    <source>
        <dbReference type="EMBL" id="MBB2143946.1"/>
    </source>
</evidence>
<accession>A0A923DU83</accession>
<evidence type="ECO:0000256" key="2">
    <source>
        <dbReference type="ARBA" id="ARBA00023125"/>
    </source>
</evidence>
<dbReference type="InterPro" id="IPR009057">
    <property type="entry name" value="Homeodomain-like_sf"/>
</dbReference>
<dbReference type="Gene3D" id="1.10.10.60">
    <property type="entry name" value="Homeodomain-like"/>
    <property type="match status" value="1"/>
</dbReference>
<dbReference type="RefSeq" id="WP_182920651.1">
    <property type="nucleotide sequence ID" value="NZ_WNXD01000001.1"/>
</dbReference>
<dbReference type="SMART" id="SM00342">
    <property type="entry name" value="HTH_ARAC"/>
    <property type="match status" value="1"/>
</dbReference>
<dbReference type="PROSITE" id="PS01124">
    <property type="entry name" value="HTH_ARAC_FAMILY_2"/>
    <property type="match status" value="1"/>
</dbReference>
<evidence type="ECO:0000259" key="4">
    <source>
        <dbReference type="PROSITE" id="PS01124"/>
    </source>
</evidence>
<dbReference type="AlphaFoldDB" id="A0A923DU83"/>
<evidence type="ECO:0000313" key="6">
    <source>
        <dbReference type="Proteomes" id="UP000601055"/>
    </source>
</evidence>
<dbReference type="PRINTS" id="PR00032">
    <property type="entry name" value="HTHARAC"/>
</dbReference>
<dbReference type="GO" id="GO:0043565">
    <property type="term" value="F:sequence-specific DNA binding"/>
    <property type="evidence" value="ECO:0007669"/>
    <property type="project" value="InterPro"/>
</dbReference>
<proteinExistence type="predicted"/>
<evidence type="ECO:0000256" key="3">
    <source>
        <dbReference type="ARBA" id="ARBA00023163"/>
    </source>
</evidence>
<dbReference type="SUPFAM" id="SSF46689">
    <property type="entry name" value="Homeodomain-like"/>
    <property type="match status" value="1"/>
</dbReference>
<name>A0A923DU83_9SPHI</name>
<dbReference type="InterPro" id="IPR020449">
    <property type="entry name" value="Tscrpt_reg_AraC-type_HTH"/>
</dbReference>
<dbReference type="PANTHER" id="PTHR43280">
    <property type="entry name" value="ARAC-FAMILY TRANSCRIPTIONAL REGULATOR"/>
    <property type="match status" value="1"/>
</dbReference>
<keyword evidence="3" id="KW-0804">Transcription</keyword>
<comment type="caution">
    <text evidence="5">The sequence shown here is derived from an EMBL/GenBank/DDBJ whole genome shotgun (WGS) entry which is preliminary data.</text>
</comment>
<sequence>MYSVFQVMDSALPDGFSGQNQVLFVLRGDGHLSIGATEFSYTSAMAFAFKGDVAPELLSGRMEVAYLVCFSDKDLEDFVLRYPLARNVAREVRPWRLNLTKERIPHLEQELGLLKMELVLGTNRERLRLLFSLLMLQLFEGEIPARGSLTGKKDLIDEFRESLERYFRLQRSTRFYARKLAVSSRRLNGLCKDWYAGKRMFEVVLERICLEAEILLLDIDIPIKAVAYELGFSSTQHFRVYFKRFRGMSPSEFRFGLEKT</sequence>
<gene>
    <name evidence="5" type="ORF">GM921_00485</name>
</gene>
<organism evidence="5 6">
    <name type="scientific">Pedobacter planticolens</name>
    <dbReference type="NCBI Taxonomy" id="2679964"/>
    <lineage>
        <taxon>Bacteria</taxon>
        <taxon>Pseudomonadati</taxon>
        <taxon>Bacteroidota</taxon>
        <taxon>Sphingobacteriia</taxon>
        <taxon>Sphingobacteriales</taxon>
        <taxon>Sphingobacteriaceae</taxon>
        <taxon>Pedobacter</taxon>
    </lineage>
</organism>
<evidence type="ECO:0000256" key="1">
    <source>
        <dbReference type="ARBA" id="ARBA00023015"/>
    </source>
</evidence>